<name>A0A0N4ZEZ4_PARTI</name>
<feature type="coiled-coil region" evidence="1">
    <location>
        <begin position="90"/>
        <end position="117"/>
    </location>
</feature>
<reference evidence="3" key="1">
    <citation type="submission" date="2017-02" db="UniProtKB">
        <authorList>
            <consortium name="WormBaseParasite"/>
        </authorList>
    </citation>
    <scope>IDENTIFICATION</scope>
</reference>
<dbReference type="WBParaSite" id="PTRK_0000632700.1">
    <property type="protein sequence ID" value="PTRK_0000632700.1"/>
    <property type="gene ID" value="PTRK_0000632700"/>
</dbReference>
<proteinExistence type="predicted"/>
<evidence type="ECO:0000313" key="3">
    <source>
        <dbReference type="WBParaSite" id="PTRK_0000632700.1"/>
    </source>
</evidence>
<dbReference type="AlphaFoldDB" id="A0A0N4ZEZ4"/>
<protein>
    <submittedName>
        <fullName evidence="3">Flagellar FliJ protein</fullName>
    </submittedName>
</protein>
<accession>A0A0N4ZEZ4</accession>
<keyword evidence="1" id="KW-0175">Coiled coil</keyword>
<evidence type="ECO:0000256" key="1">
    <source>
        <dbReference type="SAM" id="Coils"/>
    </source>
</evidence>
<keyword evidence="2" id="KW-1185">Reference proteome</keyword>
<organism evidence="2 3">
    <name type="scientific">Parastrongyloides trichosuri</name>
    <name type="common">Possum-specific nematode worm</name>
    <dbReference type="NCBI Taxonomy" id="131310"/>
    <lineage>
        <taxon>Eukaryota</taxon>
        <taxon>Metazoa</taxon>
        <taxon>Ecdysozoa</taxon>
        <taxon>Nematoda</taxon>
        <taxon>Chromadorea</taxon>
        <taxon>Rhabditida</taxon>
        <taxon>Tylenchina</taxon>
        <taxon>Panagrolaimomorpha</taxon>
        <taxon>Strongyloidoidea</taxon>
        <taxon>Strongyloididae</taxon>
        <taxon>Parastrongyloides</taxon>
    </lineage>
</organism>
<dbReference type="Proteomes" id="UP000038045">
    <property type="component" value="Unplaced"/>
</dbReference>
<evidence type="ECO:0000313" key="2">
    <source>
        <dbReference type="Proteomes" id="UP000038045"/>
    </source>
</evidence>
<sequence>MENNQKTLMFLKNYSNNEILIKNILEEKLNEASKKFEVIHEKIKLINQIKSKNNNIIDKIFLLKNTLNYVEAQYLKSHQILNKEDNLYFNKIYESTNKQKRKQIEELIVKRQTLELELLKKHSNKSDDI</sequence>